<dbReference type="OrthoDB" id="9812547at2"/>
<sequence length="297" mass="32564">MPILALIWVGFFWGTTWIASKEGVRYIPGIQMAAIRQFIAGLLYILFFLVTKAPWPKGKQWKTIIILAVLNFTLSNGLSTAGVKYISSGLGAIIAAIFPIWVVIISFFRGERIAKLAVTGTLISFVGICVIFYEHLGDFLIADFRLGIILSIIATITWAFGTLYTKKKAASFNPYFSLGLQMFISSILLFAYNGATGISVNLSEIPITTWYAIAYLVIVGSLITFTIFIYSLQNLPPEVSSIYAYMNPVVAVLLGAALFGESLSLSIALGGTVTLLGLYLVNQSLRQSRKKTNILIK</sequence>
<feature type="transmembrane region" description="Helical" evidence="5">
    <location>
        <begin position="242"/>
        <end position="259"/>
    </location>
</feature>
<dbReference type="EMBL" id="SACJ01000001">
    <property type="protein sequence ID" value="RVT80091.1"/>
    <property type="molecule type" value="Genomic_DNA"/>
</dbReference>
<name>A0A437L468_9FLAO</name>
<dbReference type="PANTHER" id="PTHR32322">
    <property type="entry name" value="INNER MEMBRANE TRANSPORTER"/>
    <property type="match status" value="1"/>
</dbReference>
<evidence type="ECO:0000313" key="8">
    <source>
        <dbReference type="Proteomes" id="UP000285211"/>
    </source>
</evidence>
<accession>A0A437L468</accession>
<evidence type="ECO:0000256" key="1">
    <source>
        <dbReference type="ARBA" id="ARBA00004141"/>
    </source>
</evidence>
<dbReference type="AlphaFoldDB" id="A0A437L468"/>
<feature type="transmembrane region" description="Helical" evidence="5">
    <location>
        <begin position="212"/>
        <end position="230"/>
    </location>
</feature>
<feature type="transmembrane region" description="Helical" evidence="5">
    <location>
        <begin position="34"/>
        <end position="51"/>
    </location>
</feature>
<evidence type="ECO:0000259" key="6">
    <source>
        <dbReference type="Pfam" id="PF00892"/>
    </source>
</evidence>
<dbReference type="InterPro" id="IPR037185">
    <property type="entry name" value="EmrE-like"/>
</dbReference>
<feature type="domain" description="EamA" evidence="6">
    <location>
        <begin position="3"/>
        <end position="132"/>
    </location>
</feature>
<evidence type="ECO:0000256" key="2">
    <source>
        <dbReference type="ARBA" id="ARBA00022692"/>
    </source>
</evidence>
<comment type="caution">
    <text evidence="7">The sequence shown here is derived from an EMBL/GenBank/DDBJ whole genome shotgun (WGS) entry which is preliminary data.</text>
</comment>
<proteinExistence type="predicted"/>
<feature type="domain" description="EamA" evidence="6">
    <location>
        <begin position="146"/>
        <end position="282"/>
    </location>
</feature>
<feature type="transmembrane region" description="Helical" evidence="5">
    <location>
        <begin position="265"/>
        <end position="281"/>
    </location>
</feature>
<dbReference type="Proteomes" id="UP000285211">
    <property type="component" value="Unassembled WGS sequence"/>
</dbReference>
<organism evidence="7 8">
    <name type="scientific">Flavobacterium sufflavum</name>
    <dbReference type="NCBI Taxonomy" id="1921138"/>
    <lineage>
        <taxon>Bacteria</taxon>
        <taxon>Pseudomonadati</taxon>
        <taxon>Bacteroidota</taxon>
        <taxon>Flavobacteriia</taxon>
        <taxon>Flavobacteriales</taxon>
        <taxon>Flavobacteriaceae</taxon>
        <taxon>Flavobacterium</taxon>
    </lineage>
</organism>
<keyword evidence="3 5" id="KW-1133">Transmembrane helix</keyword>
<feature type="transmembrane region" description="Helical" evidence="5">
    <location>
        <begin position="172"/>
        <end position="192"/>
    </location>
</feature>
<evidence type="ECO:0000256" key="5">
    <source>
        <dbReference type="SAM" id="Phobius"/>
    </source>
</evidence>
<dbReference type="SUPFAM" id="SSF103481">
    <property type="entry name" value="Multidrug resistance efflux transporter EmrE"/>
    <property type="match status" value="2"/>
</dbReference>
<feature type="transmembrane region" description="Helical" evidence="5">
    <location>
        <begin position="139"/>
        <end position="160"/>
    </location>
</feature>
<gene>
    <name evidence="7" type="ORF">EOD40_01575</name>
</gene>
<evidence type="ECO:0000256" key="4">
    <source>
        <dbReference type="ARBA" id="ARBA00023136"/>
    </source>
</evidence>
<dbReference type="PANTHER" id="PTHR32322:SF14">
    <property type="entry name" value="PROTEIN PAGO"/>
    <property type="match status" value="1"/>
</dbReference>
<keyword evidence="2 5" id="KW-0812">Transmembrane</keyword>
<evidence type="ECO:0000313" key="7">
    <source>
        <dbReference type="EMBL" id="RVT80091.1"/>
    </source>
</evidence>
<comment type="subcellular location">
    <subcellularLocation>
        <location evidence="1">Membrane</location>
        <topology evidence="1">Multi-pass membrane protein</topology>
    </subcellularLocation>
</comment>
<feature type="transmembrane region" description="Helical" evidence="5">
    <location>
        <begin position="89"/>
        <end position="108"/>
    </location>
</feature>
<keyword evidence="4 5" id="KW-0472">Membrane</keyword>
<feature type="transmembrane region" description="Helical" evidence="5">
    <location>
        <begin position="113"/>
        <end position="133"/>
    </location>
</feature>
<protein>
    <submittedName>
        <fullName evidence="7">Drug/metabolite-transporting permease</fullName>
    </submittedName>
</protein>
<feature type="transmembrane region" description="Helical" evidence="5">
    <location>
        <begin position="63"/>
        <end position="83"/>
    </location>
</feature>
<reference evidence="7 8" key="1">
    <citation type="submission" date="2019-01" db="EMBL/GenBank/DDBJ databases">
        <authorList>
            <person name="Chen W.-M."/>
        </authorList>
    </citation>
    <scope>NUCLEOTIDE SEQUENCE [LARGE SCALE GENOMIC DNA]</scope>
    <source>
        <strain evidence="7 8">BBQ-12</strain>
    </source>
</reference>
<dbReference type="InterPro" id="IPR000620">
    <property type="entry name" value="EamA_dom"/>
</dbReference>
<evidence type="ECO:0000256" key="3">
    <source>
        <dbReference type="ARBA" id="ARBA00022989"/>
    </source>
</evidence>
<keyword evidence="8" id="KW-1185">Reference proteome</keyword>
<dbReference type="InterPro" id="IPR050638">
    <property type="entry name" value="AA-Vitamin_Transporters"/>
</dbReference>
<dbReference type="Pfam" id="PF00892">
    <property type="entry name" value="EamA"/>
    <property type="match status" value="2"/>
</dbReference>
<dbReference type="GO" id="GO:0016020">
    <property type="term" value="C:membrane"/>
    <property type="evidence" value="ECO:0007669"/>
    <property type="project" value="UniProtKB-SubCell"/>
</dbReference>